<feature type="transmembrane region" description="Helical" evidence="7">
    <location>
        <begin position="141"/>
        <end position="160"/>
    </location>
</feature>
<keyword evidence="5" id="KW-0534">Nitrate assimilation</keyword>
<dbReference type="Pfam" id="PF07690">
    <property type="entry name" value="MFS_1"/>
    <property type="match status" value="1"/>
</dbReference>
<evidence type="ECO:0000256" key="3">
    <source>
        <dbReference type="ARBA" id="ARBA00022692"/>
    </source>
</evidence>
<feature type="transmembrane region" description="Helical" evidence="7">
    <location>
        <begin position="53"/>
        <end position="72"/>
    </location>
</feature>
<proteinExistence type="inferred from homology"/>
<feature type="transmembrane region" description="Helical" evidence="7">
    <location>
        <begin position="109"/>
        <end position="134"/>
    </location>
</feature>
<feature type="transmembrane region" description="Helical" evidence="7">
    <location>
        <begin position="253"/>
        <end position="271"/>
    </location>
</feature>
<keyword evidence="4 7" id="KW-1133">Transmembrane helix</keyword>
<comment type="similarity">
    <text evidence="2">Belongs to the major facilitator superfamily. Nitrate/nitrite porter (TC 2.A.1.8) family.</text>
</comment>
<comment type="subcellular location">
    <subcellularLocation>
        <location evidence="1">Cell membrane</location>
        <topology evidence="1">Multi-pass membrane protein</topology>
    </subcellularLocation>
</comment>
<evidence type="ECO:0000256" key="6">
    <source>
        <dbReference type="ARBA" id="ARBA00023136"/>
    </source>
</evidence>
<feature type="transmembrane region" description="Helical" evidence="7">
    <location>
        <begin position="212"/>
        <end position="233"/>
    </location>
</feature>
<protein>
    <submittedName>
        <fullName evidence="9">NNP family nitrate/nitrite transporter-like MFS transporter</fullName>
    </submittedName>
</protein>
<organism evidence="9 10">
    <name type="scientific">Nocardiopsis terrae</name>
    <dbReference type="NCBI Taxonomy" id="372655"/>
    <lineage>
        <taxon>Bacteria</taxon>
        <taxon>Bacillati</taxon>
        <taxon>Actinomycetota</taxon>
        <taxon>Actinomycetes</taxon>
        <taxon>Streptosporangiales</taxon>
        <taxon>Nocardiopsidaceae</taxon>
        <taxon>Nocardiopsis</taxon>
    </lineage>
</organism>
<sequence>MRAETGERTARSGTAGGNLALATAAFALTFWAWNLIGPLSRTYSDNLDLTPTQTSVLVAFPVLVGSLGRIPVGALTDRYGGRVMFTAVCLLSIVPTFLVGVSASSYGMLLLWGFFLGIAGTSFAVGVPFVNAWYRAERRGFATGVFGAGMGGTALSAFLTPRLVEGLGVFTTHLLMCAALAAMAALMWLHARNSPAWRPRTEPVLPRMREALGLKATWQASALYALVFGGFVAFSTYLPTLLTTAYAFTQTDAGLRTAGFAVAAVVARPVGGVLSDRIGPVRVCLISFFGTCAFAVVLALHPPAEFPAGLAFVLIALSLGLGTGSVFTLVAELVDPSRVGTVTGLVGAAGGLGGYFPPLLLGVVYQATGAYTLGFVLLAVLALVVALYTSRAFRDAG</sequence>
<keyword evidence="6 7" id="KW-0472">Membrane</keyword>
<name>A0ABR9HN43_9ACTN</name>
<evidence type="ECO:0000313" key="9">
    <source>
        <dbReference type="EMBL" id="MBE1460449.1"/>
    </source>
</evidence>
<evidence type="ECO:0000256" key="2">
    <source>
        <dbReference type="ARBA" id="ARBA00008432"/>
    </source>
</evidence>
<feature type="domain" description="Major facilitator superfamily (MFS) profile" evidence="8">
    <location>
        <begin position="18"/>
        <end position="397"/>
    </location>
</feature>
<dbReference type="PANTHER" id="PTHR23515">
    <property type="entry name" value="HIGH-AFFINITY NITRATE TRANSPORTER 2.3"/>
    <property type="match status" value="1"/>
</dbReference>
<dbReference type="InterPro" id="IPR011701">
    <property type="entry name" value="MFS"/>
</dbReference>
<accession>A0ABR9HN43</accession>
<evidence type="ECO:0000256" key="4">
    <source>
        <dbReference type="ARBA" id="ARBA00022989"/>
    </source>
</evidence>
<evidence type="ECO:0000256" key="7">
    <source>
        <dbReference type="SAM" id="Phobius"/>
    </source>
</evidence>
<evidence type="ECO:0000256" key="5">
    <source>
        <dbReference type="ARBA" id="ARBA00023063"/>
    </source>
</evidence>
<feature type="transmembrane region" description="Helical" evidence="7">
    <location>
        <begin position="371"/>
        <end position="389"/>
    </location>
</feature>
<feature type="transmembrane region" description="Helical" evidence="7">
    <location>
        <begin position="283"/>
        <end position="300"/>
    </location>
</feature>
<dbReference type="Proteomes" id="UP000598217">
    <property type="component" value="Unassembled WGS sequence"/>
</dbReference>
<evidence type="ECO:0000313" key="10">
    <source>
        <dbReference type="Proteomes" id="UP000598217"/>
    </source>
</evidence>
<comment type="caution">
    <text evidence="9">The sequence shown here is derived from an EMBL/GenBank/DDBJ whole genome shotgun (WGS) entry which is preliminary data.</text>
</comment>
<dbReference type="PROSITE" id="PS50850">
    <property type="entry name" value="MFS"/>
    <property type="match status" value="1"/>
</dbReference>
<feature type="transmembrane region" description="Helical" evidence="7">
    <location>
        <begin position="84"/>
        <end position="103"/>
    </location>
</feature>
<keyword evidence="3 7" id="KW-0812">Transmembrane</keyword>
<dbReference type="InterPro" id="IPR020846">
    <property type="entry name" value="MFS_dom"/>
</dbReference>
<feature type="transmembrane region" description="Helical" evidence="7">
    <location>
        <begin position="342"/>
        <end position="365"/>
    </location>
</feature>
<dbReference type="RefSeq" id="WP_191267455.1">
    <property type="nucleotide sequence ID" value="NZ_BMXJ01000001.1"/>
</dbReference>
<dbReference type="InterPro" id="IPR044772">
    <property type="entry name" value="NO3_transporter"/>
</dbReference>
<dbReference type="EMBL" id="JADBDY010000001">
    <property type="protein sequence ID" value="MBE1460449.1"/>
    <property type="molecule type" value="Genomic_DNA"/>
</dbReference>
<reference evidence="9 10" key="1">
    <citation type="submission" date="2020-10" db="EMBL/GenBank/DDBJ databases">
        <title>Sequencing the genomes of 1000 actinobacteria strains.</title>
        <authorList>
            <person name="Klenk H.-P."/>
        </authorList>
    </citation>
    <scope>NUCLEOTIDE SEQUENCE [LARGE SCALE GENOMIC DNA]</scope>
    <source>
        <strain evidence="9 10">DSM 45157</strain>
    </source>
</reference>
<dbReference type="InterPro" id="IPR036259">
    <property type="entry name" value="MFS_trans_sf"/>
</dbReference>
<gene>
    <name evidence="9" type="ORF">H4W79_004663</name>
</gene>
<evidence type="ECO:0000259" key="8">
    <source>
        <dbReference type="PROSITE" id="PS50850"/>
    </source>
</evidence>
<feature type="transmembrane region" description="Helical" evidence="7">
    <location>
        <begin position="166"/>
        <end position="191"/>
    </location>
</feature>
<feature type="transmembrane region" description="Helical" evidence="7">
    <location>
        <begin position="306"/>
        <end position="330"/>
    </location>
</feature>
<dbReference type="SUPFAM" id="SSF103473">
    <property type="entry name" value="MFS general substrate transporter"/>
    <property type="match status" value="1"/>
</dbReference>
<dbReference type="Gene3D" id="1.20.1250.20">
    <property type="entry name" value="MFS general substrate transporter like domains"/>
    <property type="match status" value="1"/>
</dbReference>
<evidence type="ECO:0000256" key="1">
    <source>
        <dbReference type="ARBA" id="ARBA00004651"/>
    </source>
</evidence>
<feature type="transmembrane region" description="Helical" evidence="7">
    <location>
        <begin position="12"/>
        <end position="33"/>
    </location>
</feature>
<keyword evidence="10" id="KW-1185">Reference proteome</keyword>